<dbReference type="InterPro" id="IPR014776">
    <property type="entry name" value="4pyrrole_Mease_sub2"/>
</dbReference>
<keyword evidence="1" id="KW-0808">Transferase</keyword>
<dbReference type="GO" id="GO:0008168">
    <property type="term" value="F:methyltransferase activity"/>
    <property type="evidence" value="ECO:0007669"/>
    <property type="project" value="UniProtKB-KW"/>
</dbReference>
<dbReference type="PANTHER" id="PTHR46111:SF2">
    <property type="entry name" value="SAM-DEPENDENT METHYLTRANSFERASE"/>
    <property type="match status" value="1"/>
</dbReference>
<accession>A0A654KJE9</accession>
<dbReference type="PIRSF" id="PIRSF005917">
    <property type="entry name" value="MTase_YraL"/>
    <property type="match status" value="1"/>
</dbReference>
<dbReference type="Gene3D" id="3.30.950.10">
    <property type="entry name" value="Methyltransferase, Cobalt-precorrin-4 Transmethylase, Domain 2"/>
    <property type="match status" value="1"/>
</dbReference>
<dbReference type="GO" id="GO:0032259">
    <property type="term" value="P:methylation"/>
    <property type="evidence" value="ECO:0007669"/>
    <property type="project" value="UniProtKB-KW"/>
</dbReference>
<protein>
    <submittedName>
        <fullName evidence="1">Tetrapyrrole methylase family protein</fullName>
    </submittedName>
</protein>
<sequence length="236" mass="26237">MTVKSLHLIPVGLGNLNINFWLPSEAIKIVKNIDLFIAENAKTARAFLKLIEPEKPIQEIKIFTLTDESNEKDFKNWFSTECNNGIIGLVSEAGCPAVADPGAKVVAYAHKSGLDVIPWTGPSSILLGLMGSGLDGQRFTFHGYAPIDIATKKQAFKNWESTSKKLSQTQIFIETPYRNEAVFSTLLDVLNPDTHLCLAIGLHTDNQQIITKTILEWRKSQPPQFKKVPTIFLFLA</sequence>
<evidence type="ECO:0000313" key="1">
    <source>
        <dbReference type="EMBL" id="ADU92016.1"/>
    </source>
</evidence>
<keyword evidence="1" id="KW-0489">Methyltransferase</keyword>
<gene>
    <name evidence="1" type="ordered locus">TEQUI_1092</name>
</gene>
<dbReference type="CDD" id="cd11649">
    <property type="entry name" value="RsmI_like"/>
    <property type="match status" value="1"/>
</dbReference>
<dbReference type="KEGG" id="teq:TEQUI_1092"/>
<dbReference type="InterPro" id="IPR014777">
    <property type="entry name" value="4pyrrole_Mease_sub1"/>
</dbReference>
<reference evidence="1 2" key="1">
    <citation type="journal article" date="2011" name="J. Bacteriol.">
        <title>Genome sequence of Taylorella equigenitalis MCE9, the causative agent of contagious equine metritis.</title>
        <authorList>
            <person name="Hebert L."/>
            <person name="Moumen B."/>
            <person name="Duquesne F."/>
            <person name="Breuil M.F."/>
            <person name="Laugier C."/>
            <person name="Batto J.M."/>
            <person name="Renault P."/>
            <person name="Petry S."/>
        </authorList>
    </citation>
    <scope>NUCLEOTIDE SEQUENCE [LARGE SCALE GENOMIC DNA]</scope>
    <source>
        <strain evidence="1 2">MCE9</strain>
    </source>
</reference>
<dbReference type="EMBL" id="CP002456">
    <property type="protein sequence ID" value="ADU92016.1"/>
    <property type="molecule type" value="Genomic_DNA"/>
</dbReference>
<proteinExistence type="predicted"/>
<name>A0A654KJE9_TAYEM</name>
<dbReference type="AlphaFoldDB" id="A0A654KJE9"/>
<dbReference type="Proteomes" id="UP000007472">
    <property type="component" value="Chromosome"/>
</dbReference>
<dbReference type="PANTHER" id="PTHR46111">
    <property type="entry name" value="RIBOSOMAL RNA SMALL SUBUNIT METHYLTRANSFERASE I"/>
    <property type="match status" value="1"/>
</dbReference>
<dbReference type="InterPro" id="IPR008189">
    <property type="entry name" value="rRNA_ssu_MeTfrase_I"/>
</dbReference>
<dbReference type="Gene3D" id="3.40.1010.10">
    <property type="entry name" value="Cobalt-precorrin-4 Transmethylase, Domain 1"/>
    <property type="match status" value="1"/>
</dbReference>
<evidence type="ECO:0000313" key="2">
    <source>
        <dbReference type="Proteomes" id="UP000007472"/>
    </source>
</evidence>
<dbReference type="SUPFAM" id="SSF53790">
    <property type="entry name" value="Tetrapyrrole methylase"/>
    <property type="match status" value="1"/>
</dbReference>
<dbReference type="InterPro" id="IPR035996">
    <property type="entry name" value="4pyrrol_Methylase_sf"/>
</dbReference>
<organism evidence="1 2">
    <name type="scientific">Taylorella equigenitalis (strain MCE9)</name>
    <dbReference type="NCBI Taxonomy" id="937774"/>
    <lineage>
        <taxon>Bacteria</taxon>
        <taxon>Pseudomonadati</taxon>
        <taxon>Pseudomonadota</taxon>
        <taxon>Betaproteobacteria</taxon>
        <taxon>Burkholderiales</taxon>
        <taxon>Alcaligenaceae</taxon>
        <taxon>Taylorella</taxon>
    </lineage>
</organism>